<dbReference type="Pfam" id="PF03480">
    <property type="entry name" value="DctP"/>
    <property type="match status" value="1"/>
</dbReference>
<dbReference type="PANTHER" id="PTHR33376">
    <property type="match status" value="1"/>
</dbReference>
<dbReference type="PROSITE" id="PS51257">
    <property type="entry name" value="PROKAR_LIPOPROTEIN"/>
    <property type="match status" value="1"/>
</dbReference>
<dbReference type="InterPro" id="IPR018389">
    <property type="entry name" value="DctP_fam"/>
</dbReference>
<keyword evidence="4" id="KW-1185">Reference proteome</keyword>
<feature type="signal peptide" evidence="2">
    <location>
        <begin position="1"/>
        <end position="32"/>
    </location>
</feature>
<dbReference type="RefSeq" id="WP_087007903.1">
    <property type="nucleotide sequence ID" value="NZ_FWFF01000017.1"/>
</dbReference>
<dbReference type="InterPro" id="IPR038404">
    <property type="entry name" value="TRAP_DctP_sf"/>
</dbReference>
<proteinExistence type="predicted"/>
<protein>
    <submittedName>
        <fullName evidence="3">TRAP-type C4-dicarboxylate transport system, periplasmic component</fullName>
    </submittedName>
</protein>
<dbReference type="Gene3D" id="3.40.190.170">
    <property type="entry name" value="Bacterial extracellular solute-binding protein, family 7"/>
    <property type="match status" value="1"/>
</dbReference>
<accession>A0A1X6XJ95</accession>
<reference evidence="4" key="1">
    <citation type="submission" date="2017-02" db="EMBL/GenBank/DDBJ databases">
        <authorList>
            <person name="Dridi B."/>
        </authorList>
    </citation>
    <scope>NUCLEOTIDE SEQUENCE [LARGE SCALE GENOMIC DNA]</scope>
    <source>
        <strain evidence="4">B Co 03.10</strain>
    </source>
</reference>
<dbReference type="AlphaFoldDB" id="A0A1X6XJ95"/>
<evidence type="ECO:0000313" key="3">
    <source>
        <dbReference type="EMBL" id="SLM99168.1"/>
    </source>
</evidence>
<evidence type="ECO:0000256" key="1">
    <source>
        <dbReference type="ARBA" id="ARBA00022729"/>
    </source>
</evidence>
<organism evidence="3 4">
    <name type="scientific">Brevibacterium yomogidense</name>
    <dbReference type="NCBI Taxonomy" id="946573"/>
    <lineage>
        <taxon>Bacteria</taxon>
        <taxon>Bacillati</taxon>
        <taxon>Actinomycetota</taxon>
        <taxon>Actinomycetes</taxon>
        <taxon>Micrococcales</taxon>
        <taxon>Brevibacteriaceae</taxon>
        <taxon>Brevibacterium</taxon>
    </lineage>
</organism>
<evidence type="ECO:0000313" key="4">
    <source>
        <dbReference type="Proteomes" id="UP000196581"/>
    </source>
</evidence>
<name>A0A1X6XJ95_9MICO</name>
<sequence>MTTPRRRIPIAFTAIGVLALTAGCAGSIGASASGPAGEGFAYGADQDEVNEAIAELEPVKLTYQPASSSPDDTGAPSALAYKEAIEERSNGQIEIEIVYGQAIASYTEVVDALADGRVDIAHTVPAYLPSEFPAYNDLMSFSQLAPTSPLVGEMATNAMLNQLAWENEAVLQEFEDKGLVPLTPQVNSGEFFFVCNSQNAENSTASAWESRQIRIGTQDSEGAVRDIGANPVSLEYAEAFEALQRNTIDCTMTQLGSAAIFGVTAVAPNISYLTEGSFAGRGAASHLGGTGFSNLPLAYQQIVFDAQPDYFALWNQHLADSNVDAVQQATENGGTISALPDEVQETIRDSQAAAIVDDGESEATSQAIASDPAAIGESWVSVAEELGYSDGGNLQEIGDWYSADDYDFLPYATQLYEDVFLPHRPE</sequence>
<dbReference type="Proteomes" id="UP000196581">
    <property type="component" value="Unassembled WGS sequence"/>
</dbReference>
<evidence type="ECO:0000256" key="2">
    <source>
        <dbReference type="SAM" id="SignalP"/>
    </source>
</evidence>
<dbReference type="PANTHER" id="PTHR33376:SF15">
    <property type="entry name" value="BLL6794 PROTEIN"/>
    <property type="match status" value="1"/>
</dbReference>
<keyword evidence="1 2" id="KW-0732">Signal</keyword>
<gene>
    <name evidence="3" type="ORF">FM105_10435</name>
</gene>
<dbReference type="EMBL" id="FWFF01000017">
    <property type="protein sequence ID" value="SLM99168.1"/>
    <property type="molecule type" value="Genomic_DNA"/>
</dbReference>
<feature type="chain" id="PRO_5039004652" evidence="2">
    <location>
        <begin position="33"/>
        <end position="426"/>
    </location>
</feature>
<dbReference type="GO" id="GO:0055085">
    <property type="term" value="P:transmembrane transport"/>
    <property type="evidence" value="ECO:0007669"/>
    <property type="project" value="InterPro"/>
</dbReference>